<gene>
    <name evidence="1" type="ORF">M153_11486000882</name>
</gene>
<keyword evidence="2" id="KW-1185">Reference proteome</keyword>
<dbReference type="VEuPathDB" id="MicrosporidiaDB:M153_11486000882"/>
<sequence length="69" mass="8632">FCVFIKNLSYVKKYSKKLWSKKETPFKKLKLTQILLYLKFCVFKIRFYSRNSNYDKFYDFVNYEQIMSK</sequence>
<proteinExistence type="predicted"/>
<dbReference type="EMBL" id="LGUB01001193">
    <property type="protein sequence ID" value="KRH92117.1"/>
    <property type="molecule type" value="Genomic_DNA"/>
</dbReference>
<dbReference type="Proteomes" id="UP000051530">
    <property type="component" value="Unassembled WGS sequence"/>
</dbReference>
<dbReference type="AlphaFoldDB" id="A0A0R0LW20"/>
<evidence type="ECO:0000313" key="2">
    <source>
        <dbReference type="Proteomes" id="UP000051530"/>
    </source>
</evidence>
<organism evidence="1 2">
    <name type="scientific">Pseudoloma neurophilia</name>
    <dbReference type="NCBI Taxonomy" id="146866"/>
    <lineage>
        <taxon>Eukaryota</taxon>
        <taxon>Fungi</taxon>
        <taxon>Fungi incertae sedis</taxon>
        <taxon>Microsporidia</taxon>
        <taxon>Pseudoloma</taxon>
    </lineage>
</organism>
<evidence type="ECO:0000313" key="1">
    <source>
        <dbReference type="EMBL" id="KRH92117.1"/>
    </source>
</evidence>
<reference evidence="1 2" key="1">
    <citation type="submission" date="2015-07" db="EMBL/GenBank/DDBJ databases">
        <title>The genome of Pseudoloma neurophilia, a relevant intracellular parasite of the zebrafish.</title>
        <authorList>
            <person name="Ndikumana S."/>
            <person name="Pelin A."/>
            <person name="Sanders J."/>
            <person name="Corradi N."/>
        </authorList>
    </citation>
    <scope>NUCLEOTIDE SEQUENCE [LARGE SCALE GENOMIC DNA]</scope>
    <source>
        <strain evidence="1 2">MK1</strain>
    </source>
</reference>
<protein>
    <submittedName>
        <fullName evidence="1">Uncharacterized protein</fullName>
    </submittedName>
</protein>
<name>A0A0R0LW20_9MICR</name>
<comment type="caution">
    <text evidence="1">The sequence shown here is derived from an EMBL/GenBank/DDBJ whole genome shotgun (WGS) entry which is preliminary data.</text>
</comment>
<accession>A0A0R0LW20</accession>
<feature type="non-terminal residue" evidence="1">
    <location>
        <position position="1"/>
    </location>
</feature>